<evidence type="ECO:0000313" key="9">
    <source>
        <dbReference type="Proteomes" id="UP000758856"/>
    </source>
</evidence>
<keyword evidence="3" id="KW-0805">Transcription regulation</keyword>
<dbReference type="PROSITE" id="PS50949">
    <property type="entry name" value="HTH_GNTR"/>
    <property type="match status" value="1"/>
</dbReference>
<dbReference type="InterPro" id="IPR036390">
    <property type="entry name" value="WH_DNA-bd_sf"/>
</dbReference>
<dbReference type="InterPro" id="IPR015421">
    <property type="entry name" value="PyrdxlP-dep_Trfase_major"/>
</dbReference>
<reference evidence="7" key="1">
    <citation type="journal article" date="2014" name="Int. J. Syst. Evol. Microbiol.">
        <title>Complete genome sequence of Corynebacterium casei LMG S-19264T (=DSM 44701T), isolated from a smear-ripened cheese.</title>
        <authorList>
            <consortium name="US DOE Joint Genome Institute (JGI-PGF)"/>
            <person name="Walter F."/>
            <person name="Albersmeier A."/>
            <person name="Kalinowski J."/>
            <person name="Ruckert C."/>
        </authorList>
    </citation>
    <scope>NUCLEOTIDE SEQUENCE</scope>
    <source>
        <strain evidence="7">VKM B-1606</strain>
    </source>
</reference>
<protein>
    <submittedName>
        <fullName evidence="8">DNA-binding transcriptional MocR family regulator</fullName>
    </submittedName>
    <submittedName>
        <fullName evidence="7">HTH-type transcriptional regulator</fullName>
    </submittedName>
</protein>
<evidence type="ECO:0000313" key="8">
    <source>
        <dbReference type="EMBL" id="MBM7851113.1"/>
    </source>
</evidence>
<organism evidence="7 10">
    <name type="scientific">Methylopila capsulata</name>
    <dbReference type="NCBI Taxonomy" id="61654"/>
    <lineage>
        <taxon>Bacteria</taxon>
        <taxon>Pseudomonadati</taxon>
        <taxon>Pseudomonadota</taxon>
        <taxon>Alphaproteobacteria</taxon>
        <taxon>Hyphomicrobiales</taxon>
        <taxon>Methylopilaceae</taxon>
        <taxon>Methylopila</taxon>
    </lineage>
</organism>
<sequence>MSGATSWTPRIDPVGGPLYLQIADAIEGAVASGALREGDRLPPQRSLAQALSVDLTTVTRAYAEARRRALLDAVTGRGSFVAARRDPAAPPIDLGMNIPPAPRGVRLAEVLGRSVADLVARTDIDQLMSYHPGAGSASDRAAAAAWLRPTLGAVDPDRILVAAGAQGAMAAIATTLARSGDAMACEPLVYPGALSIAHQYGLEAQAVEADADGMRPEALDRLCRTRKPAFAYLNPTIGNPTTITMPEARRRALADVAAAHGLPILEDDPYSPLASDAPPPFATLAPDLTWHVHTVSKCLTPGLRVAYVVAPSPAARAELVAGLRAVSLMAPPLMTAVLGRWIREGTAQAFLDGVRAEAAARQTLARAVLPDGRAHRNGLHLWLPLPARWDRHRLADRARAQGLAVTPSDAFNVGGPAVEAVRISLGAVPERARLASALTTLADILSDGRRTLHDVV</sequence>
<dbReference type="RefSeq" id="WP_204949531.1">
    <property type="nucleotide sequence ID" value="NZ_BSFF01000001.1"/>
</dbReference>
<dbReference type="SMART" id="SM00345">
    <property type="entry name" value="HTH_GNTR"/>
    <property type="match status" value="1"/>
</dbReference>
<dbReference type="InterPro" id="IPR051446">
    <property type="entry name" value="HTH_trans_reg/aminotransferase"/>
</dbReference>
<comment type="caution">
    <text evidence="7">The sequence shown here is derived from an EMBL/GenBank/DDBJ whole genome shotgun (WGS) entry which is preliminary data.</text>
</comment>
<dbReference type="Gene3D" id="1.10.10.10">
    <property type="entry name" value="Winged helix-like DNA-binding domain superfamily/Winged helix DNA-binding domain"/>
    <property type="match status" value="1"/>
</dbReference>
<evidence type="ECO:0000256" key="3">
    <source>
        <dbReference type="ARBA" id="ARBA00023015"/>
    </source>
</evidence>
<keyword evidence="5" id="KW-0804">Transcription</keyword>
<keyword evidence="2" id="KW-0663">Pyridoxal phosphate</keyword>
<keyword evidence="4 8" id="KW-0238">DNA-binding</keyword>
<dbReference type="Proteomes" id="UP001143400">
    <property type="component" value="Unassembled WGS sequence"/>
</dbReference>
<dbReference type="Proteomes" id="UP000758856">
    <property type="component" value="Unassembled WGS sequence"/>
</dbReference>
<dbReference type="GO" id="GO:0030170">
    <property type="term" value="F:pyridoxal phosphate binding"/>
    <property type="evidence" value="ECO:0007669"/>
    <property type="project" value="InterPro"/>
</dbReference>
<dbReference type="PANTHER" id="PTHR46577:SF1">
    <property type="entry name" value="HTH-TYPE TRANSCRIPTIONAL REGULATORY PROTEIN GABR"/>
    <property type="match status" value="1"/>
</dbReference>
<evidence type="ECO:0000256" key="5">
    <source>
        <dbReference type="ARBA" id="ARBA00023163"/>
    </source>
</evidence>
<dbReference type="EMBL" id="JAFBCY010000002">
    <property type="protein sequence ID" value="MBM7851113.1"/>
    <property type="molecule type" value="Genomic_DNA"/>
</dbReference>
<dbReference type="GO" id="GO:0003700">
    <property type="term" value="F:DNA-binding transcription factor activity"/>
    <property type="evidence" value="ECO:0007669"/>
    <property type="project" value="InterPro"/>
</dbReference>
<dbReference type="AlphaFoldDB" id="A0A9W6IRU1"/>
<dbReference type="SUPFAM" id="SSF46785">
    <property type="entry name" value="Winged helix' DNA-binding domain"/>
    <property type="match status" value="1"/>
</dbReference>
<evidence type="ECO:0000256" key="1">
    <source>
        <dbReference type="ARBA" id="ARBA00005384"/>
    </source>
</evidence>
<dbReference type="InterPro" id="IPR036388">
    <property type="entry name" value="WH-like_DNA-bd_sf"/>
</dbReference>
<dbReference type="SUPFAM" id="SSF53383">
    <property type="entry name" value="PLP-dependent transferases"/>
    <property type="match status" value="1"/>
</dbReference>
<dbReference type="InterPro" id="IPR015424">
    <property type="entry name" value="PyrdxlP-dep_Trfase"/>
</dbReference>
<dbReference type="Pfam" id="PF00392">
    <property type="entry name" value="GntR"/>
    <property type="match status" value="1"/>
</dbReference>
<dbReference type="Pfam" id="PF00155">
    <property type="entry name" value="Aminotran_1_2"/>
    <property type="match status" value="1"/>
</dbReference>
<evidence type="ECO:0000256" key="4">
    <source>
        <dbReference type="ARBA" id="ARBA00023125"/>
    </source>
</evidence>
<feature type="domain" description="HTH gntR-type" evidence="6">
    <location>
        <begin position="16"/>
        <end position="84"/>
    </location>
</feature>
<reference evidence="8 9" key="2">
    <citation type="submission" date="2021-01" db="EMBL/GenBank/DDBJ databases">
        <title>Genomic Encyclopedia of Type Strains, Phase IV (KMG-IV): sequencing the most valuable type-strain genomes for metagenomic binning, comparative biology and taxonomic classification.</title>
        <authorList>
            <person name="Goeker M."/>
        </authorList>
    </citation>
    <scope>NUCLEOTIDE SEQUENCE [LARGE SCALE GENOMIC DNA]</scope>
    <source>
        <strain evidence="8 9">DSM 6130</strain>
    </source>
</reference>
<keyword evidence="9" id="KW-1185">Reference proteome</keyword>
<evidence type="ECO:0000259" key="6">
    <source>
        <dbReference type="PROSITE" id="PS50949"/>
    </source>
</evidence>
<evidence type="ECO:0000313" key="7">
    <source>
        <dbReference type="EMBL" id="GLK54170.1"/>
    </source>
</evidence>
<dbReference type="PANTHER" id="PTHR46577">
    <property type="entry name" value="HTH-TYPE TRANSCRIPTIONAL REGULATORY PROTEIN GABR"/>
    <property type="match status" value="1"/>
</dbReference>
<dbReference type="InterPro" id="IPR004839">
    <property type="entry name" value="Aminotransferase_I/II_large"/>
</dbReference>
<reference evidence="7" key="3">
    <citation type="submission" date="2023-01" db="EMBL/GenBank/DDBJ databases">
        <authorList>
            <person name="Sun Q."/>
            <person name="Evtushenko L."/>
        </authorList>
    </citation>
    <scope>NUCLEOTIDE SEQUENCE</scope>
    <source>
        <strain evidence="7">VKM B-1606</strain>
    </source>
</reference>
<evidence type="ECO:0000256" key="2">
    <source>
        <dbReference type="ARBA" id="ARBA00022898"/>
    </source>
</evidence>
<comment type="similarity">
    <text evidence="1">In the C-terminal section; belongs to the class-I pyridoxal-phosphate-dependent aminotransferase family.</text>
</comment>
<evidence type="ECO:0000313" key="10">
    <source>
        <dbReference type="Proteomes" id="UP001143400"/>
    </source>
</evidence>
<accession>A0A9W6IRU1</accession>
<dbReference type="CDD" id="cd00609">
    <property type="entry name" value="AAT_like"/>
    <property type="match status" value="1"/>
</dbReference>
<name>A0A9W6IRU1_9HYPH</name>
<gene>
    <name evidence="7" type="ORF">GCM10008170_01890</name>
    <name evidence="8" type="ORF">JOD31_001338</name>
</gene>
<dbReference type="InterPro" id="IPR000524">
    <property type="entry name" value="Tscrpt_reg_HTH_GntR"/>
</dbReference>
<dbReference type="Gene3D" id="3.40.640.10">
    <property type="entry name" value="Type I PLP-dependent aspartate aminotransferase-like (Major domain)"/>
    <property type="match status" value="1"/>
</dbReference>
<dbReference type="EMBL" id="BSFF01000001">
    <property type="protein sequence ID" value="GLK54170.1"/>
    <property type="molecule type" value="Genomic_DNA"/>
</dbReference>
<proteinExistence type="inferred from homology"/>
<dbReference type="GO" id="GO:0003677">
    <property type="term" value="F:DNA binding"/>
    <property type="evidence" value="ECO:0007669"/>
    <property type="project" value="UniProtKB-KW"/>
</dbReference>